<comment type="catalytic activity">
    <reaction evidence="1">
        <text>Hydrolysis of alkylated DNA, releasing 3-methyladenine, 3-methylguanine, 7-methylguanine and 7-methyladenine.</text>
        <dbReference type="EC" id="3.2.2.21"/>
    </reaction>
</comment>
<dbReference type="RefSeq" id="WP_183569630.1">
    <property type="nucleotide sequence ID" value="NZ_CBCSLB010000022.1"/>
</dbReference>
<dbReference type="CDD" id="cd00056">
    <property type="entry name" value="ENDO3c"/>
    <property type="match status" value="1"/>
</dbReference>
<evidence type="ECO:0000256" key="4">
    <source>
        <dbReference type="ARBA" id="ARBA00023204"/>
    </source>
</evidence>
<protein>
    <recommendedName>
        <fullName evidence="2">DNA-3-methyladenine glycosylase II</fullName>
        <ecNumber evidence="2">3.2.2.21</ecNumber>
    </recommendedName>
</protein>
<dbReference type="EC" id="3.2.2.21" evidence="2"/>
<dbReference type="GO" id="GO:0008725">
    <property type="term" value="F:DNA-3-methyladenine glycosylase activity"/>
    <property type="evidence" value="ECO:0007669"/>
    <property type="project" value="TreeGrafter"/>
</dbReference>
<keyword evidence="6" id="KW-0378">Hydrolase</keyword>
<feature type="domain" description="HhH-GPD" evidence="5">
    <location>
        <begin position="53"/>
        <end position="203"/>
    </location>
</feature>
<evidence type="ECO:0000259" key="5">
    <source>
        <dbReference type="SMART" id="SM00478"/>
    </source>
</evidence>
<keyword evidence="4" id="KW-0234">DNA repair</keyword>
<dbReference type="Pfam" id="PF00730">
    <property type="entry name" value="HhH-GPD"/>
    <property type="match status" value="1"/>
</dbReference>
<dbReference type="InterPro" id="IPR011257">
    <property type="entry name" value="DNA_glycosylase"/>
</dbReference>
<reference evidence="6 7" key="1">
    <citation type="submission" date="2020-08" db="EMBL/GenBank/DDBJ databases">
        <title>Genomic Encyclopedia of Type Strains, Phase III (KMG-III): the genomes of soil and plant-associated and newly described type strains.</title>
        <authorList>
            <person name="Whitman W."/>
        </authorList>
    </citation>
    <scope>NUCLEOTIDE SEQUENCE [LARGE SCALE GENOMIC DNA]</scope>
    <source>
        <strain evidence="6 7">CECT 8234</strain>
    </source>
</reference>
<dbReference type="Gene3D" id="1.10.340.30">
    <property type="entry name" value="Hypothetical protein, domain 2"/>
    <property type="match status" value="1"/>
</dbReference>
<dbReference type="GO" id="GO:0043916">
    <property type="term" value="F:DNA-7-methylguanine glycosylase activity"/>
    <property type="evidence" value="ECO:0007669"/>
    <property type="project" value="TreeGrafter"/>
</dbReference>
<evidence type="ECO:0000313" key="6">
    <source>
        <dbReference type="EMBL" id="MBB3155175.1"/>
    </source>
</evidence>
<name>A0A7W5CDF8_9BACL</name>
<dbReference type="GO" id="GO:0005737">
    <property type="term" value="C:cytoplasm"/>
    <property type="evidence" value="ECO:0007669"/>
    <property type="project" value="TreeGrafter"/>
</dbReference>
<proteinExistence type="predicted"/>
<dbReference type="GO" id="GO:0032131">
    <property type="term" value="F:alkylated DNA binding"/>
    <property type="evidence" value="ECO:0007669"/>
    <property type="project" value="TreeGrafter"/>
</dbReference>
<dbReference type="EMBL" id="JACHXW010000022">
    <property type="protein sequence ID" value="MBB3155175.1"/>
    <property type="molecule type" value="Genomic_DNA"/>
</dbReference>
<dbReference type="SUPFAM" id="SSF48150">
    <property type="entry name" value="DNA-glycosylase"/>
    <property type="match status" value="1"/>
</dbReference>
<dbReference type="PANTHER" id="PTHR43003">
    <property type="entry name" value="DNA-3-METHYLADENINE GLYCOSYLASE"/>
    <property type="match status" value="1"/>
</dbReference>
<dbReference type="Gene3D" id="1.10.1670.40">
    <property type="match status" value="1"/>
</dbReference>
<dbReference type="InterPro" id="IPR051912">
    <property type="entry name" value="Alkylbase_DNA_Glycosylase/TA"/>
</dbReference>
<evidence type="ECO:0000313" key="7">
    <source>
        <dbReference type="Proteomes" id="UP000518605"/>
    </source>
</evidence>
<keyword evidence="7" id="KW-1185">Reference proteome</keyword>
<keyword evidence="3" id="KW-0227">DNA damage</keyword>
<accession>A0A7W5CDF8</accession>
<dbReference type="AlphaFoldDB" id="A0A7W5CDF8"/>
<evidence type="ECO:0000256" key="2">
    <source>
        <dbReference type="ARBA" id="ARBA00012000"/>
    </source>
</evidence>
<keyword evidence="6" id="KW-0326">Glycosidase</keyword>
<dbReference type="Proteomes" id="UP000518605">
    <property type="component" value="Unassembled WGS sequence"/>
</dbReference>
<sequence length="205" mass="22950">MPTATTKYFDYGQTEIDFLSGADRALGEAIQRLGRIERVTMPDLFTALIHAIVGQLISAKAAHTIWERMQERLGPITPAGIAGQRTETIQSCGMTMKKAACITDIAHTISTGAFSLEELRELADAEVIQRLMTLKGIGRWTAEMLLIHAMERGDIVSWGDIAIRRGMMKLYGLPSLTKEQFDAYRQRYSPYGSVASIYLWRLSFE</sequence>
<dbReference type="GO" id="GO:0032993">
    <property type="term" value="C:protein-DNA complex"/>
    <property type="evidence" value="ECO:0007669"/>
    <property type="project" value="TreeGrafter"/>
</dbReference>
<dbReference type="GO" id="GO:0006307">
    <property type="term" value="P:DNA alkylation repair"/>
    <property type="evidence" value="ECO:0007669"/>
    <property type="project" value="TreeGrafter"/>
</dbReference>
<dbReference type="GO" id="GO:0006285">
    <property type="term" value="P:base-excision repair, AP site formation"/>
    <property type="evidence" value="ECO:0007669"/>
    <property type="project" value="TreeGrafter"/>
</dbReference>
<dbReference type="SMART" id="SM00478">
    <property type="entry name" value="ENDO3c"/>
    <property type="match status" value="1"/>
</dbReference>
<dbReference type="PANTHER" id="PTHR43003:SF5">
    <property type="entry name" value="DNA-3-METHYLADENINE GLYCOSYLASE"/>
    <property type="match status" value="1"/>
</dbReference>
<evidence type="ECO:0000256" key="3">
    <source>
        <dbReference type="ARBA" id="ARBA00022763"/>
    </source>
</evidence>
<evidence type="ECO:0000256" key="1">
    <source>
        <dbReference type="ARBA" id="ARBA00000086"/>
    </source>
</evidence>
<organism evidence="6 7">
    <name type="scientific">Paenibacillus endophyticus</name>
    <dbReference type="NCBI Taxonomy" id="1294268"/>
    <lineage>
        <taxon>Bacteria</taxon>
        <taxon>Bacillati</taxon>
        <taxon>Bacillota</taxon>
        <taxon>Bacilli</taxon>
        <taxon>Bacillales</taxon>
        <taxon>Paenibacillaceae</taxon>
        <taxon>Paenibacillus</taxon>
    </lineage>
</organism>
<gene>
    <name evidence="6" type="ORF">FHS16_005283</name>
</gene>
<dbReference type="InterPro" id="IPR003265">
    <property type="entry name" value="HhH-GPD_domain"/>
</dbReference>
<comment type="caution">
    <text evidence="6">The sequence shown here is derived from an EMBL/GenBank/DDBJ whole genome shotgun (WGS) entry which is preliminary data.</text>
</comment>